<evidence type="ECO:0000313" key="1">
    <source>
        <dbReference type="EMBL" id="TFK71267.1"/>
    </source>
</evidence>
<name>A0ACD3B056_9AGAR</name>
<accession>A0ACD3B056</accession>
<reference evidence="1 2" key="1">
    <citation type="journal article" date="2019" name="Nat. Ecol. Evol.">
        <title>Megaphylogeny resolves global patterns of mushroom evolution.</title>
        <authorList>
            <person name="Varga T."/>
            <person name="Krizsan K."/>
            <person name="Foldi C."/>
            <person name="Dima B."/>
            <person name="Sanchez-Garcia M."/>
            <person name="Sanchez-Ramirez S."/>
            <person name="Szollosi G.J."/>
            <person name="Szarkandi J.G."/>
            <person name="Papp V."/>
            <person name="Albert L."/>
            <person name="Andreopoulos W."/>
            <person name="Angelini C."/>
            <person name="Antonin V."/>
            <person name="Barry K.W."/>
            <person name="Bougher N.L."/>
            <person name="Buchanan P."/>
            <person name="Buyck B."/>
            <person name="Bense V."/>
            <person name="Catcheside P."/>
            <person name="Chovatia M."/>
            <person name="Cooper J."/>
            <person name="Damon W."/>
            <person name="Desjardin D."/>
            <person name="Finy P."/>
            <person name="Geml J."/>
            <person name="Haridas S."/>
            <person name="Hughes K."/>
            <person name="Justo A."/>
            <person name="Karasinski D."/>
            <person name="Kautmanova I."/>
            <person name="Kiss B."/>
            <person name="Kocsube S."/>
            <person name="Kotiranta H."/>
            <person name="LaButti K.M."/>
            <person name="Lechner B.E."/>
            <person name="Liimatainen K."/>
            <person name="Lipzen A."/>
            <person name="Lukacs Z."/>
            <person name="Mihaltcheva S."/>
            <person name="Morgado L.N."/>
            <person name="Niskanen T."/>
            <person name="Noordeloos M.E."/>
            <person name="Ohm R.A."/>
            <person name="Ortiz-Santana B."/>
            <person name="Ovrebo C."/>
            <person name="Racz N."/>
            <person name="Riley R."/>
            <person name="Savchenko A."/>
            <person name="Shiryaev A."/>
            <person name="Soop K."/>
            <person name="Spirin V."/>
            <person name="Szebenyi C."/>
            <person name="Tomsovsky M."/>
            <person name="Tulloss R.E."/>
            <person name="Uehling J."/>
            <person name="Grigoriev I.V."/>
            <person name="Vagvolgyi C."/>
            <person name="Papp T."/>
            <person name="Martin F.M."/>
            <person name="Miettinen O."/>
            <person name="Hibbett D.S."/>
            <person name="Nagy L.G."/>
        </authorList>
    </citation>
    <scope>NUCLEOTIDE SEQUENCE [LARGE SCALE GENOMIC DNA]</scope>
    <source>
        <strain evidence="1 2">NL-1719</strain>
    </source>
</reference>
<evidence type="ECO:0000313" key="2">
    <source>
        <dbReference type="Proteomes" id="UP000308600"/>
    </source>
</evidence>
<sequence length="154" mass="16334">MTTKSSQPGSSRQSRWKAHENEQRSVTYPSLSPRIIKTLLLAPTAPGKSKGTREGAIHGLVGVLGKEAVTKGLIEGDGVKLVGSECPAGGEDANALVNSVMNALRVVHAQSDMADSLDMTNPVDAGLLTSLRRYWMITLLTIVWGCDLGSCGSW</sequence>
<dbReference type="Proteomes" id="UP000308600">
    <property type="component" value="Unassembled WGS sequence"/>
</dbReference>
<keyword evidence="2" id="KW-1185">Reference proteome</keyword>
<dbReference type="EMBL" id="ML208300">
    <property type="protein sequence ID" value="TFK71267.1"/>
    <property type="molecule type" value="Genomic_DNA"/>
</dbReference>
<protein>
    <submittedName>
        <fullName evidence="1">Uncharacterized protein</fullName>
    </submittedName>
</protein>
<proteinExistence type="predicted"/>
<organism evidence="1 2">
    <name type="scientific">Pluteus cervinus</name>
    <dbReference type="NCBI Taxonomy" id="181527"/>
    <lineage>
        <taxon>Eukaryota</taxon>
        <taxon>Fungi</taxon>
        <taxon>Dikarya</taxon>
        <taxon>Basidiomycota</taxon>
        <taxon>Agaricomycotina</taxon>
        <taxon>Agaricomycetes</taxon>
        <taxon>Agaricomycetidae</taxon>
        <taxon>Agaricales</taxon>
        <taxon>Pluteineae</taxon>
        <taxon>Pluteaceae</taxon>
        <taxon>Pluteus</taxon>
    </lineage>
</organism>
<gene>
    <name evidence="1" type="ORF">BDN72DRAFT_856310</name>
</gene>